<accession>A0A4U1HQ45</accession>
<protein>
    <submittedName>
        <fullName evidence="1">Uncharacterized protein</fullName>
    </submittedName>
</protein>
<dbReference type="RefSeq" id="WP_136897505.1">
    <property type="nucleotide sequence ID" value="NZ_SWJE01000014.1"/>
</dbReference>
<evidence type="ECO:0000313" key="2">
    <source>
        <dbReference type="Proteomes" id="UP000305539"/>
    </source>
</evidence>
<dbReference type="Proteomes" id="UP000305539">
    <property type="component" value="Unassembled WGS sequence"/>
</dbReference>
<keyword evidence="2" id="KW-1185">Reference proteome</keyword>
<evidence type="ECO:0000313" key="1">
    <source>
        <dbReference type="EMBL" id="TKC83462.1"/>
    </source>
</evidence>
<proteinExistence type="predicted"/>
<dbReference type="EMBL" id="SWJE01000014">
    <property type="protein sequence ID" value="TKC83462.1"/>
    <property type="molecule type" value="Genomic_DNA"/>
</dbReference>
<organism evidence="1 2">
    <name type="scientific">Trinickia terrae</name>
    <dbReference type="NCBI Taxonomy" id="2571161"/>
    <lineage>
        <taxon>Bacteria</taxon>
        <taxon>Pseudomonadati</taxon>
        <taxon>Pseudomonadota</taxon>
        <taxon>Betaproteobacteria</taxon>
        <taxon>Burkholderiales</taxon>
        <taxon>Burkholderiaceae</taxon>
        <taxon>Trinickia</taxon>
    </lineage>
</organism>
<dbReference type="AlphaFoldDB" id="A0A4U1HQ45"/>
<gene>
    <name evidence="1" type="ORF">FAZ69_23530</name>
</gene>
<sequence length="119" mass="13167">MPWDMTKCKWGTPPGFSDTDATDAVTNADFTNAVFVQTSEIDKVTKKAFTYYEVSGYRICVVGDVHTDTTGKWTIAGNSYIPGWKDWAMQTPVGQVAVIGPLKDGGTFPDKERYPHPIK</sequence>
<name>A0A4U1HQ45_9BURK</name>
<comment type="caution">
    <text evidence="1">The sequence shown here is derived from an EMBL/GenBank/DDBJ whole genome shotgun (WGS) entry which is preliminary data.</text>
</comment>
<reference evidence="1 2" key="1">
    <citation type="submission" date="2019-04" db="EMBL/GenBank/DDBJ databases">
        <title>Trinickia sp. 7GSK02, isolated from subtropical forest soil.</title>
        <authorList>
            <person name="Gao Z.-H."/>
            <person name="Qiu L.-H."/>
        </authorList>
    </citation>
    <scope>NUCLEOTIDE SEQUENCE [LARGE SCALE GENOMIC DNA]</scope>
    <source>
        <strain evidence="1 2">7GSK02</strain>
    </source>
</reference>
<dbReference type="OrthoDB" id="9255774at2"/>